<dbReference type="SUPFAM" id="SSF51556">
    <property type="entry name" value="Metallo-dependent hydrolases"/>
    <property type="match status" value="1"/>
</dbReference>
<dbReference type="InterPro" id="IPR032466">
    <property type="entry name" value="Metal_Hydrolase"/>
</dbReference>
<dbReference type="Proteomes" id="UP000247569">
    <property type="component" value="Unassembled WGS sequence"/>
</dbReference>
<comment type="caution">
    <text evidence="3">The sequence shown here is derived from an EMBL/GenBank/DDBJ whole genome shotgun (WGS) entry which is preliminary data.</text>
</comment>
<keyword evidence="3" id="KW-0378">Hydrolase</keyword>
<sequence length="353" mass="38340">MTTWTPSPTRPTEFGRVFPPDESWLARQPKEEILRPELPIIDPHHHLWSYPGFRYLPAEFAADTGSGHHVVGTVHVECMSAYRTDGPPELRPVGETEFVAELAATNAAAGGSTGLAAGIIGRADFALGPDVVDNVIEHHLAAAQGRFRGLRFAAAWDASEQIALGHPGSRPHMLAEPAVRECARVVADRDLTLDLWILAPQLTDAADFADALPGLRLVLDHCGAPLGFGPYATDRAEHFAAWAHGIREVARRPNVVCKLGGLVATAAAFDYRTAPTPPTSEELAALWRPWFDTCVEAFGPQRCMFESNFPVDKMGTGYATLWNAFKRLAAGAAEAELAALFSDTARRTYRLTL</sequence>
<proteinExistence type="inferred from homology"/>
<dbReference type="PANTHER" id="PTHR43569">
    <property type="entry name" value="AMIDOHYDROLASE"/>
    <property type="match status" value="1"/>
</dbReference>
<dbReference type="Gene3D" id="3.20.20.140">
    <property type="entry name" value="Metal-dependent hydrolases"/>
    <property type="match status" value="1"/>
</dbReference>
<comment type="similarity">
    <text evidence="1">Belongs to the metallo-dependent hydrolases superfamily.</text>
</comment>
<dbReference type="GO" id="GO:0016787">
    <property type="term" value="F:hydrolase activity"/>
    <property type="evidence" value="ECO:0007669"/>
    <property type="project" value="UniProtKB-KW"/>
</dbReference>
<dbReference type="AlphaFoldDB" id="A0A318KC69"/>
<accession>A0A318KC69</accession>
<evidence type="ECO:0000313" key="3">
    <source>
        <dbReference type="EMBL" id="PXX69342.1"/>
    </source>
</evidence>
<evidence type="ECO:0000256" key="1">
    <source>
        <dbReference type="ARBA" id="ARBA00038310"/>
    </source>
</evidence>
<feature type="domain" description="Amidohydrolase-related" evidence="2">
    <location>
        <begin position="41"/>
        <end position="351"/>
    </location>
</feature>
<dbReference type="OrthoDB" id="5450317at2"/>
<name>A0A318KC69_9NOCA</name>
<protein>
    <submittedName>
        <fullName evidence="3">Putative TIM-barrel fold metal-dependent hydrolase</fullName>
    </submittedName>
</protein>
<dbReference type="RefSeq" id="WP_051187516.1">
    <property type="nucleotide sequence ID" value="NZ_QJKF01000002.1"/>
</dbReference>
<reference evidence="3 4" key="1">
    <citation type="submission" date="2018-05" db="EMBL/GenBank/DDBJ databases">
        <title>Genomic Encyclopedia of Type Strains, Phase IV (KMG-IV): sequencing the most valuable type-strain genomes for metagenomic binning, comparative biology and taxonomic classification.</title>
        <authorList>
            <person name="Goeker M."/>
        </authorList>
    </citation>
    <scope>NUCLEOTIDE SEQUENCE [LARGE SCALE GENOMIC DNA]</scope>
    <source>
        <strain evidence="3 4">DSM 44704</strain>
    </source>
</reference>
<evidence type="ECO:0000313" key="4">
    <source>
        <dbReference type="Proteomes" id="UP000247569"/>
    </source>
</evidence>
<dbReference type="InterPro" id="IPR006680">
    <property type="entry name" value="Amidohydro-rel"/>
</dbReference>
<keyword evidence="4" id="KW-1185">Reference proteome</keyword>
<organism evidence="3 4">
    <name type="scientific">Nocardia tenerifensis</name>
    <dbReference type="NCBI Taxonomy" id="228006"/>
    <lineage>
        <taxon>Bacteria</taxon>
        <taxon>Bacillati</taxon>
        <taxon>Actinomycetota</taxon>
        <taxon>Actinomycetes</taxon>
        <taxon>Mycobacteriales</taxon>
        <taxon>Nocardiaceae</taxon>
        <taxon>Nocardia</taxon>
    </lineage>
</organism>
<dbReference type="InterPro" id="IPR052350">
    <property type="entry name" value="Metallo-dep_Lactonases"/>
</dbReference>
<gene>
    <name evidence="3" type="ORF">DFR70_1021031</name>
</gene>
<dbReference type="EMBL" id="QJKF01000002">
    <property type="protein sequence ID" value="PXX69342.1"/>
    <property type="molecule type" value="Genomic_DNA"/>
</dbReference>
<evidence type="ECO:0000259" key="2">
    <source>
        <dbReference type="Pfam" id="PF04909"/>
    </source>
</evidence>
<dbReference type="Pfam" id="PF04909">
    <property type="entry name" value="Amidohydro_2"/>
    <property type="match status" value="1"/>
</dbReference>
<dbReference type="PANTHER" id="PTHR43569:SF1">
    <property type="entry name" value="BLL3371 PROTEIN"/>
    <property type="match status" value="1"/>
</dbReference>